<evidence type="ECO:0000313" key="3">
    <source>
        <dbReference type="EMBL" id="WZN39090.1"/>
    </source>
</evidence>
<dbReference type="Pfam" id="PF03724">
    <property type="entry name" value="META"/>
    <property type="match status" value="1"/>
</dbReference>
<dbReference type="PROSITE" id="PS51257">
    <property type="entry name" value="PROKAR_LIPOPROTEIN"/>
    <property type="match status" value="1"/>
</dbReference>
<evidence type="ECO:0000259" key="2">
    <source>
        <dbReference type="Pfam" id="PF03724"/>
    </source>
</evidence>
<sequence length="161" mass="17089">MKQLLLPAFAALAILAACQSSQNNAASDSAAAAMAVTTDGQPTWPLSGTKWVLKEIVNGPKDTSNWEKEIYMQFVDSSSQIRGNLGCNGFGGKFLATPTGDLAVSDIMSTQMACPVLNVENAFSQALQNTNKYTIEKDVLRIQRGDTVLATFTASAAAVRP</sequence>
<feature type="signal peptide" evidence="1">
    <location>
        <begin position="1"/>
        <end position="25"/>
    </location>
</feature>
<accession>A0ABZ2YH36</accession>
<keyword evidence="4" id="KW-1185">Reference proteome</keyword>
<dbReference type="InterPro" id="IPR038670">
    <property type="entry name" value="HslJ-like_sf"/>
</dbReference>
<dbReference type="Gene3D" id="2.40.128.270">
    <property type="match status" value="1"/>
</dbReference>
<dbReference type="InterPro" id="IPR005184">
    <property type="entry name" value="DUF306_Meta_HslJ"/>
</dbReference>
<gene>
    <name evidence="3" type="ORF">WJU16_13865</name>
</gene>
<proteinExistence type="predicted"/>
<dbReference type="PANTHER" id="PTHR35535:SF1">
    <property type="entry name" value="HEAT SHOCK PROTEIN HSLJ"/>
    <property type="match status" value="1"/>
</dbReference>
<dbReference type="RefSeq" id="WP_341834095.1">
    <property type="nucleotide sequence ID" value="NZ_CP149822.1"/>
</dbReference>
<organism evidence="3 4">
    <name type="scientific">Chitinophaga pollutisoli</name>
    <dbReference type="NCBI Taxonomy" id="3133966"/>
    <lineage>
        <taxon>Bacteria</taxon>
        <taxon>Pseudomonadati</taxon>
        <taxon>Bacteroidota</taxon>
        <taxon>Chitinophagia</taxon>
        <taxon>Chitinophagales</taxon>
        <taxon>Chitinophagaceae</taxon>
        <taxon>Chitinophaga</taxon>
    </lineage>
</organism>
<reference evidence="4" key="1">
    <citation type="submission" date="2024-03" db="EMBL/GenBank/DDBJ databases">
        <title>Chitinophaga horti sp. nov., isolated from garden soil.</title>
        <authorList>
            <person name="Lee D.S."/>
            <person name="Han D.M."/>
            <person name="Baek J.H."/>
            <person name="Choi D.G."/>
            <person name="Jeon J.H."/>
            <person name="Jeon C.O."/>
        </authorList>
    </citation>
    <scope>NUCLEOTIDE SEQUENCE [LARGE SCALE GENOMIC DNA]</scope>
    <source>
        <strain evidence="4">GPA1</strain>
    </source>
</reference>
<feature type="domain" description="DUF306" evidence="2">
    <location>
        <begin position="44"/>
        <end position="152"/>
    </location>
</feature>
<dbReference type="InterPro" id="IPR053147">
    <property type="entry name" value="Hsp_HslJ-like"/>
</dbReference>
<evidence type="ECO:0000313" key="4">
    <source>
        <dbReference type="Proteomes" id="UP001485459"/>
    </source>
</evidence>
<protein>
    <submittedName>
        <fullName evidence="3">META domain-containing protein</fullName>
    </submittedName>
</protein>
<dbReference type="PANTHER" id="PTHR35535">
    <property type="entry name" value="HEAT SHOCK PROTEIN HSLJ"/>
    <property type="match status" value="1"/>
</dbReference>
<name>A0ABZ2YH36_9BACT</name>
<keyword evidence="1" id="KW-0732">Signal</keyword>
<feature type="chain" id="PRO_5046017525" evidence="1">
    <location>
        <begin position="26"/>
        <end position="161"/>
    </location>
</feature>
<dbReference type="Proteomes" id="UP001485459">
    <property type="component" value="Chromosome"/>
</dbReference>
<evidence type="ECO:0000256" key="1">
    <source>
        <dbReference type="SAM" id="SignalP"/>
    </source>
</evidence>
<dbReference type="EMBL" id="CP149822">
    <property type="protein sequence ID" value="WZN39090.1"/>
    <property type="molecule type" value="Genomic_DNA"/>
</dbReference>